<protein>
    <recommendedName>
        <fullName evidence="1">Glycosyltransferase 2-like domain-containing protein</fullName>
    </recommendedName>
</protein>
<evidence type="ECO:0000313" key="2">
    <source>
        <dbReference type="EMBL" id="OGI95620.1"/>
    </source>
</evidence>
<name>A0A1F6XN59_9BACT</name>
<dbReference type="STRING" id="1801780.A2917_03665"/>
<accession>A0A1F6XN59</accession>
<evidence type="ECO:0000313" key="3">
    <source>
        <dbReference type="Proteomes" id="UP000178104"/>
    </source>
</evidence>
<dbReference type="InterPro" id="IPR029044">
    <property type="entry name" value="Nucleotide-diphossugar_trans"/>
</dbReference>
<dbReference type="Proteomes" id="UP000178104">
    <property type="component" value="Unassembled WGS sequence"/>
</dbReference>
<gene>
    <name evidence="2" type="ORF">A2917_03665</name>
</gene>
<dbReference type="InterPro" id="IPR001173">
    <property type="entry name" value="Glyco_trans_2-like"/>
</dbReference>
<dbReference type="Pfam" id="PF00535">
    <property type="entry name" value="Glycos_transf_2"/>
    <property type="match status" value="1"/>
</dbReference>
<dbReference type="PANTHER" id="PTHR22916">
    <property type="entry name" value="GLYCOSYLTRANSFERASE"/>
    <property type="match status" value="1"/>
</dbReference>
<dbReference type="AlphaFoldDB" id="A0A1F6XN59"/>
<organism evidence="2 3">
    <name type="scientific">Candidatus Nomurabacteria bacterium RIFCSPLOWO2_01_FULL_42_17</name>
    <dbReference type="NCBI Taxonomy" id="1801780"/>
    <lineage>
        <taxon>Bacteria</taxon>
        <taxon>Candidatus Nomuraibacteriota</taxon>
    </lineage>
</organism>
<sequence length="236" mass="28163">MEKITLSICIPTYEMHGKAKELLTRNFNMLKKQTYRNFEVVISDNSEDDVVKNLCESPEYQQLNIKYFKNPRKGMAQNTNEAIKNAKGKIIKILYMDDYLVNENSLERIVNNFRGYWMVTGCEHDDGNRRYNPHYPKYNKKIHLGKNTIGSPSVLSIKNENPLFFDENMTWLLDCDYYKRLYDKYGEPLILNEINVVIGTGKHQMTNILSNYAKKKEYYYMAKKYKKRLWSWLKLW</sequence>
<comment type="caution">
    <text evidence="2">The sequence shown here is derived from an EMBL/GenBank/DDBJ whole genome shotgun (WGS) entry which is preliminary data.</text>
</comment>
<dbReference type="EMBL" id="MFVE01000005">
    <property type="protein sequence ID" value="OGI95620.1"/>
    <property type="molecule type" value="Genomic_DNA"/>
</dbReference>
<feature type="domain" description="Glycosyltransferase 2-like" evidence="1">
    <location>
        <begin position="7"/>
        <end position="118"/>
    </location>
</feature>
<dbReference type="Gene3D" id="3.90.550.10">
    <property type="entry name" value="Spore Coat Polysaccharide Biosynthesis Protein SpsA, Chain A"/>
    <property type="match status" value="1"/>
</dbReference>
<dbReference type="SUPFAM" id="SSF53448">
    <property type="entry name" value="Nucleotide-diphospho-sugar transferases"/>
    <property type="match status" value="1"/>
</dbReference>
<proteinExistence type="predicted"/>
<dbReference type="CDD" id="cd00761">
    <property type="entry name" value="Glyco_tranf_GTA_type"/>
    <property type="match status" value="1"/>
</dbReference>
<reference evidence="2 3" key="1">
    <citation type="journal article" date="2016" name="Nat. Commun.">
        <title>Thousands of microbial genomes shed light on interconnected biogeochemical processes in an aquifer system.</title>
        <authorList>
            <person name="Anantharaman K."/>
            <person name="Brown C.T."/>
            <person name="Hug L.A."/>
            <person name="Sharon I."/>
            <person name="Castelle C.J."/>
            <person name="Probst A.J."/>
            <person name="Thomas B.C."/>
            <person name="Singh A."/>
            <person name="Wilkins M.J."/>
            <person name="Karaoz U."/>
            <person name="Brodie E.L."/>
            <person name="Williams K.H."/>
            <person name="Hubbard S.S."/>
            <person name="Banfield J.F."/>
        </authorList>
    </citation>
    <scope>NUCLEOTIDE SEQUENCE [LARGE SCALE GENOMIC DNA]</scope>
</reference>
<evidence type="ECO:0000259" key="1">
    <source>
        <dbReference type="Pfam" id="PF00535"/>
    </source>
</evidence>